<reference evidence="1 2" key="1">
    <citation type="journal article" date="2024" name="Front. Microbiol.">
        <title>Novel thermophilic genera Geochorda gen. nov. and Carboxydochorda gen. nov. from the deep terrestrial subsurface reveal the ecophysiological diversity in the class Limnochordia.</title>
        <authorList>
            <person name="Karnachuk O.V."/>
            <person name="Lukina A.P."/>
            <person name="Avakyan M.R."/>
            <person name="Kadnikov V.V."/>
            <person name="Begmatov S."/>
            <person name="Beletsky A.V."/>
            <person name="Vlasova K.G."/>
            <person name="Novikov A.A."/>
            <person name="Shcherbakova V.A."/>
            <person name="Mardanov A.V."/>
            <person name="Ravin N.V."/>
        </authorList>
    </citation>
    <scope>NUCLEOTIDE SEQUENCE [LARGE SCALE GENOMIC DNA]</scope>
    <source>
        <strain evidence="1 2">L945</strain>
    </source>
</reference>
<dbReference type="Pfam" id="PF11010">
    <property type="entry name" value="DUF2848"/>
    <property type="match status" value="1"/>
</dbReference>
<dbReference type="EMBL" id="CP141615">
    <property type="protein sequence ID" value="WRP16221.1"/>
    <property type="molecule type" value="Genomic_DNA"/>
</dbReference>
<dbReference type="SUPFAM" id="SSF56529">
    <property type="entry name" value="FAH"/>
    <property type="match status" value="1"/>
</dbReference>
<gene>
    <name evidence="1" type="ORF">U7230_08905</name>
</gene>
<accession>A0ABZ1BU90</accession>
<dbReference type="Proteomes" id="UP001332192">
    <property type="component" value="Chromosome"/>
</dbReference>
<dbReference type="InterPro" id="IPR021269">
    <property type="entry name" value="DUF2848"/>
</dbReference>
<proteinExistence type="predicted"/>
<keyword evidence="2" id="KW-1185">Reference proteome</keyword>
<dbReference type="InterPro" id="IPR036663">
    <property type="entry name" value="Fumarylacetoacetase_C_sf"/>
</dbReference>
<protein>
    <submittedName>
        <fullName evidence="1">DUF2848 family protein</fullName>
    </submittedName>
</protein>
<sequence length="234" mass="25846">MQFIVETVRGVRRVEFVPRRMWNAGWAGRDQQAVRRHIEELARLGVPAPETVPAVFPVATHLLLNATEVQVVEPKTSAEVEYVLLVTPGEVWVTVGSDHSDRALEAHSVTKAKNACPNVVAPRAWPLDEVVAHFDRVQLSCDVTRGGETVAYQRGTAGELLPPSHWLEWLARRGVPGEGGTQAAFFSGTIPALHGLEPGDAYEIRMRDPVLQREIVHAYRVEVVTADGRSNGRR</sequence>
<name>A0ABZ1BU90_9FIRM</name>
<evidence type="ECO:0000313" key="1">
    <source>
        <dbReference type="EMBL" id="WRP16221.1"/>
    </source>
</evidence>
<dbReference type="RefSeq" id="WP_324715493.1">
    <property type="nucleotide sequence ID" value="NZ_CP141615.1"/>
</dbReference>
<organism evidence="1 2">
    <name type="scientific">Carboxydichorda subterranea</name>
    <dbReference type="NCBI Taxonomy" id="3109565"/>
    <lineage>
        <taxon>Bacteria</taxon>
        <taxon>Bacillati</taxon>
        <taxon>Bacillota</taxon>
        <taxon>Limnochordia</taxon>
        <taxon>Limnochordales</taxon>
        <taxon>Geochordaceae</taxon>
        <taxon>Carboxydichorda</taxon>
    </lineage>
</organism>
<evidence type="ECO:0000313" key="2">
    <source>
        <dbReference type="Proteomes" id="UP001332192"/>
    </source>
</evidence>